<name>A0A151MXP7_ALLMI</name>
<accession>A0A151MXP7</accession>
<evidence type="ECO:0000313" key="1">
    <source>
        <dbReference type="EMBL" id="KYO29272.1"/>
    </source>
</evidence>
<reference evidence="1 2" key="1">
    <citation type="journal article" date="2012" name="Genome Biol.">
        <title>Sequencing three crocodilian genomes to illuminate the evolution of archosaurs and amniotes.</title>
        <authorList>
            <person name="St John J.A."/>
            <person name="Braun E.L."/>
            <person name="Isberg S.R."/>
            <person name="Miles L.G."/>
            <person name="Chong A.Y."/>
            <person name="Gongora J."/>
            <person name="Dalzell P."/>
            <person name="Moran C."/>
            <person name="Bed'hom B."/>
            <person name="Abzhanov A."/>
            <person name="Burgess S.C."/>
            <person name="Cooksey A.M."/>
            <person name="Castoe T.A."/>
            <person name="Crawford N.G."/>
            <person name="Densmore L.D."/>
            <person name="Drew J.C."/>
            <person name="Edwards S.V."/>
            <person name="Faircloth B.C."/>
            <person name="Fujita M.K."/>
            <person name="Greenwold M.J."/>
            <person name="Hoffmann F.G."/>
            <person name="Howard J.M."/>
            <person name="Iguchi T."/>
            <person name="Janes D.E."/>
            <person name="Khan S.Y."/>
            <person name="Kohno S."/>
            <person name="de Koning A.J."/>
            <person name="Lance S.L."/>
            <person name="McCarthy F.M."/>
            <person name="McCormack J.E."/>
            <person name="Merchant M.E."/>
            <person name="Peterson D.G."/>
            <person name="Pollock D.D."/>
            <person name="Pourmand N."/>
            <person name="Raney B.J."/>
            <person name="Roessler K.A."/>
            <person name="Sanford J.R."/>
            <person name="Sawyer R.H."/>
            <person name="Schmidt C.J."/>
            <person name="Triplett E.W."/>
            <person name="Tuberville T.D."/>
            <person name="Venegas-Anaya M."/>
            <person name="Howard J.T."/>
            <person name="Jarvis E.D."/>
            <person name="Guillette L.J.Jr."/>
            <person name="Glenn T.C."/>
            <person name="Green R.E."/>
            <person name="Ray D.A."/>
        </authorList>
    </citation>
    <scope>NUCLEOTIDE SEQUENCE [LARGE SCALE GENOMIC DNA]</scope>
    <source>
        <strain evidence="1">KSC_2009_1</strain>
    </source>
</reference>
<dbReference type="AlphaFoldDB" id="A0A151MXP7"/>
<keyword evidence="2" id="KW-1185">Reference proteome</keyword>
<protein>
    <submittedName>
        <fullName evidence="1">Uncharacterized protein</fullName>
    </submittedName>
</protein>
<dbReference type="EMBL" id="AKHW03004704">
    <property type="protein sequence ID" value="KYO29272.1"/>
    <property type="molecule type" value="Genomic_DNA"/>
</dbReference>
<dbReference type="Proteomes" id="UP000050525">
    <property type="component" value="Unassembled WGS sequence"/>
</dbReference>
<organism evidence="1 2">
    <name type="scientific">Alligator mississippiensis</name>
    <name type="common">American alligator</name>
    <dbReference type="NCBI Taxonomy" id="8496"/>
    <lineage>
        <taxon>Eukaryota</taxon>
        <taxon>Metazoa</taxon>
        <taxon>Chordata</taxon>
        <taxon>Craniata</taxon>
        <taxon>Vertebrata</taxon>
        <taxon>Euteleostomi</taxon>
        <taxon>Archelosauria</taxon>
        <taxon>Archosauria</taxon>
        <taxon>Crocodylia</taxon>
        <taxon>Alligatoridae</taxon>
        <taxon>Alligatorinae</taxon>
        <taxon>Alligator</taxon>
    </lineage>
</organism>
<sequence>MISKCGLLNWTGMFLPISYIQGGRKVEMLRRSSVKLYIQSIVLALTLIVRSNFSVIGHPHHKLGFTFVHAVSYDIMLSPSIRHALTGVQFGLAECQQKANFKFEKQQPCC</sequence>
<evidence type="ECO:0000313" key="2">
    <source>
        <dbReference type="Proteomes" id="UP000050525"/>
    </source>
</evidence>
<proteinExistence type="predicted"/>
<comment type="caution">
    <text evidence="1">The sequence shown here is derived from an EMBL/GenBank/DDBJ whole genome shotgun (WGS) entry which is preliminary data.</text>
</comment>
<gene>
    <name evidence="1" type="ORF">Y1Q_0017921</name>
</gene>